<feature type="compositionally biased region" description="Basic and acidic residues" evidence="1">
    <location>
        <begin position="237"/>
        <end position="251"/>
    </location>
</feature>
<dbReference type="OrthoDB" id="129441at2759"/>
<dbReference type="EMBL" id="NBNE01003066">
    <property type="protein sequence ID" value="OWZ08664.1"/>
    <property type="molecule type" value="Genomic_DNA"/>
</dbReference>
<feature type="compositionally biased region" description="Basic and acidic residues" evidence="1">
    <location>
        <begin position="164"/>
        <end position="180"/>
    </location>
</feature>
<evidence type="ECO:0000313" key="2">
    <source>
        <dbReference type="EMBL" id="OWZ08664.1"/>
    </source>
</evidence>
<evidence type="ECO:0000313" key="3">
    <source>
        <dbReference type="Proteomes" id="UP000198211"/>
    </source>
</evidence>
<keyword evidence="3" id="KW-1185">Reference proteome</keyword>
<evidence type="ECO:0000256" key="1">
    <source>
        <dbReference type="SAM" id="MobiDB-lite"/>
    </source>
</evidence>
<dbReference type="AlphaFoldDB" id="A0A225VU44"/>
<protein>
    <submittedName>
        <fullName evidence="2">Uncharacterized protein</fullName>
    </submittedName>
</protein>
<proteinExistence type="predicted"/>
<dbReference type="Proteomes" id="UP000198211">
    <property type="component" value="Unassembled WGS sequence"/>
</dbReference>
<comment type="caution">
    <text evidence="2">The sequence shown here is derived from an EMBL/GenBank/DDBJ whole genome shotgun (WGS) entry which is preliminary data.</text>
</comment>
<name>A0A225VU44_9STRA</name>
<reference evidence="3" key="1">
    <citation type="submission" date="2017-03" db="EMBL/GenBank/DDBJ databases">
        <title>Phytopthora megakarya and P. palmivora, two closely related causual agents of cacao black pod achieved similar genome size and gene model numbers by different mechanisms.</title>
        <authorList>
            <person name="Ali S."/>
            <person name="Shao J."/>
            <person name="Larry D.J."/>
            <person name="Kronmiller B."/>
            <person name="Shen D."/>
            <person name="Strem M.D."/>
            <person name="Melnick R.L."/>
            <person name="Guiltinan M.J."/>
            <person name="Tyler B.M."/>
            <person name="Meinhardt L.W."/>
            <person name="Bailey B.A."/>
        </authorList>
    </citation>
    <scope>NUCLEOTIDE SEQUENCE [LARGE SCALE GENOMIC DNA]</scope>
    <source>
        <strain evidence="3">zdho120</strain>
    </source>
</reference>
<accession>A0A225VU44</accession>
<sequence length="469" mass="52589">MTDSLVIRLKAKLKRSLHKHVGEAVNDVCDDFIDELKPVEPWPAAPTMVSNGGDVDYECCRRLVEYIVRNMETSPGFAQQMDCVILAYQSSASIDVLNSVVAQNLWIRRKIGGGGVVNDVSAHQTVAQQKKIQSKQDFSPTPRDTKASIIGENTACTRSPAPGLEDRTTATKVDSVRVDRGSANFSNLEAQTSTTVTSRSRPREWGTRNRLVTSKRQRIAVTRSNPSHRTQMQSLPSDRRYSMSDNSEDKQSSIPQQMVALNTDATDAAARDKSDVAKPADDPIAKFCCNENWTADETRIFKTHLRDTISIVDALLCKPPRGHICSRHCKVIRAQMCNELTPCINPTCRVWHEAEAHNDNCSNVFCEFKTRVHLRETLHIIEHKRQEIADAQESLQVTSHSNKKETSVKQNASLKQNLEILNTELISRMDTKLDLWSILSVIGIDTNSDQVDSIPDFASHYVPRNHTRT</sequence>
<organism evidence="2 3">
    <name type="scientific">Phytophthora megakarya</name>
    <dbReference type="NCBI Taxonomy" id="4795"/>
    <lineage>
        <taxon>Eukaryota</taxon>
        <taxon>Sar</taxon>
        <taxon>Stramenopiles</taxon>
        <taxon>Oomycota</taxon>
        <taxon>Peronosporomycetes</taxon>
        <taxon>Peronosporales</taxon>
        <taxon>Peronosporaceae</taxon>
        <taxon>Phytophthora</taxon>
    </lineage>
</organism>
<gene>
    <name evidence="2" type="ORF">PHMEG_00018754</name>
</gene>
<dbReference type="STRING" id="4795.A0A225VU44"/>
<feature type="compositionally biased region" description="Polar residues" evidence="1">
    <location>
        <begin position="222"/>
        <end position="236"/>
    </location>
</feature>
<feature type="region of interest" description="Disordered" evidence="1">
    <location>
        <begin position="151"/>
        <end position="255"/>
    </location>
</feature>